<proteinExistence type="predicted"/>
<dbReference type="Proteomes" id="UP000291116">
    <property type="component" value="Unassembled WGS sequence"/>
</dbReference>
<protein>
    <submittedName>
        <fullName evidence="1">Uncharacterized protein</fullName>
    </submittedName>
</protein>
<evidence type="ECO:0000313" key="2">
    <source>
        <dbReference type="Proteomes" id="UP000291116"/>
    </source>
</evidence>
<keyword evidence="2" id="KW-1185">Reference proteome</keyword>
<organism evidence="1 2">
    <name type="scientific">Pseudo-nitzschia multistriata</name>
    <dbReference type="NCBI Taxonomy" id="183589"/>
    <lineage>
        <taxon>Eukaryota</taxon>
        <taxon>Sar</taxon>
        <taxon>Stramenopiles</taxon>
        <taxon>Ochrophyta</taxon>
        <taxon>Bacillariophyta</taxon>
        <taxon>Bacillariophyceae</taxon>
        <taxon>Bacillariophycidae</taxon>
        <taxon>Bacillariales</taxon>
        <taxon>Bacillariaceae</taxon>
        <taxon>Pseudo-nitzschia</taxon>
    </lineage>
</organism>
<sequence length="124" mass="13899">MMTSYPVSNSTCLFLLSVSASYGILNVFQFGPLGCQNSVHALLRFDFRPSRREKRGSFCILSGSRQNSIVSTSNFTSRDGEEEESRLRLLITARPGPTRSINPIWLKLDPLDLPHPSSTHHLHP</sequence>
<accession>A0A448Z4B6</accession>
<reference evidence="1 2" key="1">
    <citation type="submission" date="2019-01" db="EMBL/GenBank/DDBJ databases">
        <authorList>
            <person name="Ferrante I. M."/>
        </authorList>
    </citation>
    <scope>NUCLEOTIDE SEQUENCE [LARGE SCALE GENOMIC DNA]</scope>
    <source>
        <strain evidence="1 2">B856</strain>
    </source>
</reference>
<name>A0A448Z4B6_9STRA</name>
<dbReference type="EMBL" id="CAACVS010000106">
    <property type="protein sequence ID" value="VEU36862.1"/>
    <property type="molecule type" value="Genomic_DNA"/>
</dbReference>
<gene>
    <name evidence="1" type="ORF">PSNMU_V1.4_AUG-EV-PASAV3_0036360</name>
</gene>
<evidence type="ECO:0000313" key="1">
    <source>
        <dbReference type="EMBL" id="VEU36862.1"/>
    </source>
</evidence>
<dbReference type="AlphaFoldDB" id="A0A448Z4B6"/>